<dbReference type="AlphaFoldDB" id="A0A8H4IYI6"/>
<reference evidence="2" key="1">
    <citation type="submission" date="2020-04" db="EMBL/GenBank/DDBJ databases">
        <title>Genome Assembly and Annotation of Botryosphaeria dothidea sdau 11-99, a Latent Pathogen of Apple Fruit Ring Rot in China.</title>
        <authorList>
            <person name="Yu C."/>
            <person name="Diao Y."/>
            <person name="Lu Q."/>
            <person name="Zhao J."/>
            <person name="Cui S."/>
            <person name="Peng C."/>
            <person name="He B."/>
            <person name="Liu H."/>
        </authorList>
    </citation>
    <scope>NUCLEOTIDE SEQUENCE [LARGE SCALE GENOMIC DNA]</scope>
    <source>
        <strain evidence="2">Sdau11-99</strain>
    </source>
</reference>
<evidence type="ECO:0000313" key="2">
    <source>
        <dbReference type="EMBL" id="KAF4309891.1"/>
    </source>
</evidence>
<evidence type="ECO:0000256" key="1">
    <source>
        <dbReference type="SAM" id="MobiDB-lite"/>
    </source>
</evidence>
<feature type="region of interest" description="Disordered" evidence="1">
    <location>
        <begin position="206"/>
        <end position="226"/>
    </location>
</feature>
<accession>A0A8H4IYI6</accession>
<dbReference type="Proteomes" id="UP000572817">
    <property type="component" value="Unassembled WGS sequence"/>
</dbReference>
<dbReference type="EMBL" id="WWBZ02000016">
    <property type="protein sequence ID" value="KAF4309891.1"/>
    <property type="molecule type" value="Genomic_DNA"/>
</dbReference>
<evidence type="ECO:0000313" key="3">
    <source>
        <dbReference type="Proteomes" id="UP000572817"/>
    </source>
</evidence>
<keyword evidence="3" id="KW-1185">Reference proteome</keyword>
<protein>
    <submittedName>
        <fullName evidence="2">Nuclear pore protein</fullName>
    </submittedName>
</protein>
<comment type="caution">
    <text evidence="2">The sequence shown here is derived from an EMBL/GenBank/DDBJ whole genome shotgun (WGS) entry which is preliminary data.</text>
</comment>
<dbReference type="OrthoDB" id="3944762at2759"/>
<sequence>MDPQRTLTPETPDGSTTSVIYFDEDGDTQLLLNPDSDERIIVVSWKAMSLVSSAWKVMLNPNSPFNEGTRADRVIPLPDDDPEGLAILLNIAHFRFERVPTVLTFHGLLHVAILTEKYRATKMVRPWVRGWLDAAQSWIEEPGYEELLFVAWAFGDEEMFETIVLRLVRQVSINKEGQYATPAGRILHPCNDIDFFPPEIIGEARHSEDTTAHDQEIAGVPLPAGG</sequence>
<gene>
    <name evidence="2" type="ORF">GTA08_BOTSDO02860</name>
</gene>
<organism evidence="2 3">
    <name type="scientific">Botryosphaeria dothidea</name>
    <dbReference type="NCBI Taxonomy" id="55169"/>
    <lineage>
        <taxon>Eukaryota</taxon>
        <taxon>Fungi</taxon>
        <taxon>Dikarya</taxon>
        <taxon>Ascomycota</taxon>
        <taxon>Pezizomycotina</taxon>
        <taxon>Dothideomycetes</taxon>
        <taxon>Dothideomycetes incertae sedis</taxon>
        <taxon>Botryosphaeriales</taxon>
        <taxon>Botryosphaeriaceae</taxon>
        <taxon>Botryosphaeria</taxon>
    </lineage>
</organism>
<proteinExistence type="predicted"/>
<name>A0A8H4IYI6_9PEZI</name>
<feature type="compositionally biased region" description="Basic and acidic residues" evidence="1">
    <location>
        <begin position="206"/>
        <end position="216"/>
    </location>
</feature>